<name>A0ABW6TNI2_9NOCA</name>
<dbReference type="SUPFAM" id="SSF53335">
    <property type="entry name" value="S-adenosyl-L-methionine-dependent methyltransferases"/>
    <property type="match status" value="1"/>
</dbReference>
<accession>A0ABW6TNI2</accession>
<protein>
    <recommendedName>
        <fullName evidence="1">DNA (cytosine-5-)-methyltransferase</fullName>
        <ecNumber evidence="1">2.1.1.37</ecNumber>
    </recommendedName>
</protein>
<sequence>MRIGSLFSGAGGLDLAALELFPDSSMAWHAEIDPAASKVLAHHWPDVPNLGDVMRVGLSYSDSEWAQMKARADRDDDYELPSPDWSKVEPVDVLTAGFPCQDVSLAGLRKGLASGTRSGLWAYVATAIAALRPRIVLIENVKGLLSATAVRDMESGSGSVGDGGGRPVLRALGAVLGDLASLGFDADWRTLRASDMGACHRRERVFILAYPAEHRPERVGAGPATRGVPSGVTKLLPTPQVADATGGHKTRSGARSNELLLPGVAEAYASGKLLPTLRASDGSGGPNPLSRPERQDDVETRVLRLGAEWGEYEAAIKRQEALSRPAPAPTVANLRGNHRLSPAFAEWMMWWPAGWVD</sequence>
<keyword evidence="3 6" id="KW-0808">Transferase</keyword>
<gene>
    <name evidence="8" type="ORF">ACFYY5_29020</name>
</gene>
<dbReference type="Gene3D" id="3.40.50.150">
    <property type="entry name" value="Vaccinia Virus protein VP39"/>
    <property type="match status" value="1"/>
</dbReference>
<dbReference type="InterPro" id="IPR029063">
    <property type="entry name" value="SAM-dependent_MTases_sf"/>
</dbReference>
<evidence type="ECO:0000256" key="2">
    <source>
        <dbReference type="ARBA" id="ARBA00022603"/>
    </source>
</evidence>
<evidence type="ECO:0000256" key="3">
    <source>
        <dbReference type="ARBA" id="ARBA00022679"/>
    </source>
</evidence>
<dbReference type="EMBL" id="JBIATK010000012">
    <property type="protein sequence ID" value="MFF4026898.1"/>
    <property type="molecule type" value="Genomic_DNA"/>
</dbReference>
<feature type="region of interest" description="Disordered" evidence="7">
    <location>
        <begin position="218"/>
        <end position="254"/>
    </location>
</feature>
<dbReference type="Pfam" id="PF00145">
    <property type="entry name" value="DNA_methylase"/>
    <property type="match status" value="1"/>
</dbReference>
<evidence type="ECO:0000256" key="7">
    <source>
        <dbReference type="SAM" id="MobiDB-lite"/>
    </source>
</evidence>
<keyword evidence="2 6" id="KW-0489">Methyltransferase</keyword>
<feature type="region of interest" description="Disordered" evidence="7">
    <location>
        <begin position="275"/>
        <end position="298"/>
    </location>
</feature>
<dbReference type="PRINTS" id="PR00105">
    <property type="entry name" value="C5METTRFRASE"/>
</dbReference>
<dbReference type="Proteomes" id="UP001602089">
    <property type="component" value="Unassembled WGS sequence"/>
</dbReference>
<dbReference type="RefSeq" id="WP_387131871.1">
    <property type="nucleotide sequence ID" value="NZ_JBIATK010000012.1"/>
</dbReference>
<keyword evidence="5" id="KW-0680">Restriction system</keyword>
<dbReference type="InterPro" id="IPR001525">
    <property type="entry name" value="C5_MeTfrase"/>
</dbReference>
<reference evidence="8 9" key="1">
    <citation type="submission" date="2024-10" db="EMBL/GenBank/DDBJ databases">
        <title>The Natural Products Discovery Center: Release of the First 8490 Sequenced Strains for Exploring Actinobacteria Biosynthetic Diversity.</title>
        <authorList>
            <person name="Kalkreuter E."/>
            <person name="Kautsar S.A."/>
            <person name="Yang D."/>
            <person name="Bader C.D."/>
            <person name="Teijaro C.N."/>
            <person name="Fluegel L."/>
            <person name="Davis C.M."/>
            <person name="Simpson J.R."/>
            <person name="Lauterbach L."/>
            <person name="Steele A.D."/>
            <person name="Gui C."/>
            <person name="Meng S."/>
            <person name="Li G."/>
            <person name="Viehrig K."/>
            <person name="Ye F."/>
            <person name="Su P."/>
            <person name="Kiefer A.F."/>
            <person name="Nichols A."/>
            <person name="Cepeda A.J."/>
            <person name="Yan W."/>
            <person name="Fan B."/>
            <person name="Jiang Y."/>
            <person name="Adhikari A."/>
            <person name="Zheng C.-J."/>
            <person name="Schuster L."/>
            <person name="Cowan T.M."/>
            <person name="Smanski M.J."/>
            <person name="Chevrette M.G."/>
            <person name="De Carvalho L.P.S."/>
            <person name="Shen B."/>
        </authorList>
    </citation>
    <scope>NUCLEOTIDE SEQUENCE [LARGE SCALE GENOMIC DNA]</scope>
    <source>
        <strain evidence="8 9">NPDC001867</strain>
    </source>
</reference>
<evidence type="ECO:0000256" key="4">
    <source>
        <dbReference type="ARBA" id="ARBA00022691"/>
    </source>
</evidence>
<dbReference type="EC" id="2.1.1.37" evidence="1"/>
<dbReference type="PANTHER" id="PTHR10629:SF50">
    <property type="entry name" value="DNA (CYTOSINE-5)-METHYLTRANSFERASE CMT3"/>
    <property type="match status" value="1"/>
</dbReference>
<keyword evidence="9" id="KW-1185">Reference proteome</keyword>
<evidence type="ECO:0000256" key="5">
    <source>
        <dbReference type="ARBA" id="ARBA00022747"/>
    </source>
</evidence>
<keyword evidence="4 6" id="KW-0949">S-adenosyl-L-methionine</keyword>
<feature type="active site" evidence="6">
    <location>
        <position position="100"/>
    </location>
</feature>
<comment type="caution">
    <text evidence="8">The sequence shown here is derived from an EMBL/GenBank/DDBJ whole genome shotgun (WGS) entry which is preliminary data.</text>
</comment>
<proteinExistence type="inferred from homology"/>
<organism evidence="8 9">
    <name type="scientific">Nocardia elegans</name>
    <dbReference type="NCBI Taxonomy" id="300029"/>
    <lineage>
        <taxon>Bacteria</taxon>
        <taxon>Bacillati</taxon>
        <taxon>Actinomycetota</taxon>
        <taxon>Actinomycetes</taxon>
        <taxon>Mycobacteriales</taxon>
        <taxon>Nocardiaceae</taxon>
        <taxon>Nocardia</taxon>
    </lineage>
</organism>
<evidence type="ECO:0000256" key="6">
    <source>
        <dbReference type="PROSITE-ProRule" id="PRU01016"/>
    </source>
</evidence>
<dbReference type="InterPro" id="IPR050390">
    <property type="entry name" value="C5-Methyltransferase"/>
</dbReference>
<dbReference type="PANTHER" id="PTHR10629">
    <property type="entry name" value="CYTOSINE-SPECIFIC METHYLTRANSFERASE"/>
    <property type="match status" value="1"/>
</dbReference>
<evidence type="ECO:0000313" key="8">
    <source>
        <dbReference type="EMBL" id="MFF4026898.1"/>
    </source>
</evidence>
<comment type="similarity">
    <text evidence="6">Belongs to the class I-like SAM-binding methyltransferase superfamily. C5-methyltransferase family.</text>
</comment>
<dbReference type="GO" id="GO:0032259">
    <property type="term" value="P:methylation"/>
    <property type="evidence" value="ECO:0007669"/>
    <property type="project" value="UniProtKB-KW"/>
</dbReference>
<evidence type="ECO:0000313" key="9">
    <source>
        <dbReference type="Proteomes" id="UP001602089"/>
    </source>
</evidence>
<dbReference type="GO" id="GO:0003886">
    <property type="term" value="F:DNA (cytosine-5-)-methyltransferase activity"/>
    <property type="evidence" value="ECO:0007669"/>
    <property type="project" value="UniProtKB-EC"/>
</dbReference>
<evidence type="ECO:0000256" key="1">
    <source>
        <dbReference type="ARBA" id="ARBA00011975"/>
    </source>
</evidence>
<dbReference type="PROSITE" id="PS51679">
    <property type="entry name" value="SAM_MT_C5"/>
    <property type="match status" value="1"/>
</dbReference>